<gene>
    <name evidence="4" type="ORF">CYCCA115_LOCUS661</name>
</gene>
<evidence type="ECO:0000256" key="2">
    <source>
        <dbReference type="ARBA" id="ARBA00022840"/>
    </source>
</evidence>
<dbReference type="Pfam" id="PF06414">
    <property type="entry name" value="Zeta_toxin"/>
    <property type="match status" value="1"/>
</dbReference>
<evidence type="ECO:0000313" key="4">
    <source>
        <dbReference type="EMBL" id="CAJ1913586.1"/>
    </source>
</evidence>
<sequence length="343" mass="38925">MAAIDLSANARTLHESFCRFSLTACCQVPPASVSRMMSSPDVILGARKFENDFLCNKASGLHPSEVSPITETLGLDHVSYNWGSSTNDNYQSENDYDLGIFASIRQQLDYEYHSYYKAPRRRLQDDIIESFLSDHPIDDTNSSDQWIIFTAGCMGAGKTHTLRELSKDDIFSFDLNSFVSVDPDEIRSQLPEYRVYIEKDPLHAGEFTRKEAGMLVEILTEEALERGNNVLVDGSLKDAVWYKAYFEMLRHKYPRIKIGIIHVTAPVEDILQRVEQRAQTTGRRIPMDVLVESMVQVPKSVNELCRDADLFLEVDNSSGNDIRFTRVKGMESLNPGNHKIKVQ</sequence>
<proteinExistence type="predicted"/>
<feature type="domain" description="Zeta toxin" evidence="3">
    <location>
        <begin position="146"/>
        <end position="306"/>
    </location>
</feature>
<dbReference type="InterPro" id="IPR010488">
    <property type="entry name" value="Zeta_toxin_domain"/>
</dbReference>
<keyword evidence="2" id="KW-0067">ATP-binding</keyword>
<organism evidence="4 5">
    <name type="scientific">Cylindrotheca closterium</name>
    <dbReference type="NCBI Taxonomy" id="2856"/>
    <lineage>
        <taxon>Eukaryota</taxon>
        <taxon>Sar</taxon>
        <taxon>Stramenopiles</taxon>
        <taxon>Ochrophyta</taxon>
        <taxon>Bacillariophyta</taxon>
        <taxon>Bacillariophyceae</taxon>
        <taxon>Bacillariophycidae</taxon>
        <taxon>Bacillariales</taxon>
        <taxon>Bacillariaceae</taxon>
        <taxon>Cylindrotheca</taxon>
    </lineage>
</organism>
<dbReference type="Proteomes" id="UP001295423">
    <property type="component" value="Unassembled WGS sequence"/>
</dbReference>
<dbReference type="EMBL" id="CAKOGP040000001">
    <property type="protein sequence ID" value="CAJ1913586.1"/>
    <property type="molecule type" value="Genomic_DNA"/>
</dbReference>
<dbReference type="SUPFAM" id="SSF52540">
    <property type="entry name" value="P-loop containing nucleoside triphosphate hydrolases"/>
    <property type="match status" value="1"/>
</dbReference>
<dbReference type="GO" id="GO:0016301">
    <property type="term" value="F:kinase activity"/>
    <property type="evidence" value="ECO:0007669"/>
    <property type="project" value="InterPro"/>
</dbReference>
<dbReference type="Gene3D" id="3.40.50.300">
    <property type="entry name" value="P-loop containing nucleotide triphosphate hydrolases"/>
    <property type="match status" value="1"/>
</dbReference>
<keyword evidence="1" id="KW-0547">Nucleotide-binding</keyword>
<evidence type="ECO:0000259" key="3">
    <source>
        <dbReference type="Pfam" id="PF06414"/>
    </source>
</evidence>
<dbReference type="InterPro" id="IPR027417">
    <property type="entry name" value="P-loop_NTPase"/>
</dbReference>
<evidence type="ECO:0000313" key="5">
    <source>
        <dbReference type="Proteomes" id="UP001295423"/>
    </source>
</evidence>
<reference evidence="4" key="1">
    <citation type="submission" date="2023-08" db="EMBL/GenBank/DDBJ databases">
        <authorList>
            <person name="Audoor S."/>
            <person name="Bilcke G."/>
        </authorList>
    </citation>
    <scope>NUCLEOTIDE SEQUENCE</scope>
</reference>
<comment type="caution">
    <text evidence="4">The sequence shown here is derived from an EMBL/GenBank/DDBJ whole genome shotgun (WGS) entry which is preliminary data.</text>
</comment>
<evidence type="ECO:0000256" key="1">
    <source>
        <dbReference type="ARBA" id="ARBA00022741"/>
    </source>
</evidence>
<accession>A0AAD2FFL3</accession>
<name>A0AAD2FFL3_9STRA</name>
<dbReference type="AlphaFoldDB" id="A0AAD2FFL3"/>
<keyword evidence="5" id="KW-1185">Reference proteome</keyword>
<protein>
    <recommendedName>
        <fullName evidence="3">Zeta toxin domain-containing protein</fullName>
    </recommendedName>
</protein>
<dbReference type="GO" id="GO:0005524">
    <property type="term" value="F:ATP binding"/>
    <property type="evidence" value="ECO:0007669"/>
    <property type="project" value="UniProtKB-KW"/>
</dbReference>